<dbReference type="EMBL" id="CP004305">
    <property type="protein sequence ID" value="AHH07192.1"/>
    <property type="molecule type" value="Genomic_DNA"/>
</dbReference>
<geneLocation type="plasmid" evidence="1">
    <name>unnamed</name>
</geneLocation>
<name>W5SJS2_9SPIR</name>
<evidence type="ECO:0000313" key="1">
    <source>
        <dbReference type="EMBL" id="AHH07192.1"/>
    </source>
</evidence>
<gene>
    <name evidence="1" type="ORF">BCD_1126</name>
</gene>
<dbReference type="AlphaFoldDB" id="W5SJS2"/>
<reference evidence="1" key="1">
    <citation type="submission" date="2013-02" db="EMBL/GenBank/DDBJ databases">
        <title>Comparative genomics of Borrelia species.</title>
        <authorList>
            <person name="Schwan T.G."/>
            <person name="Raffel S.J."/>
            <person name="Porcella S.F."/>
        </authorList>
    </citation>
    <scope>NUCLEOTIDE SEQUENCE</scope>
    <source>
        <strain evidence="1">DOU</strain>
        <plasmid evidence="1">unnamed</plasmid>
    </source>
</reference>
<organism evidence="1">
    <name type="scientific">Borrelia crocidurae DOU</name>
    <dbReference type="NCBI Taxonomy" id="1293575"/>
    <lineage>
        <taxon>Bacteria</taxon>
        <taxon>Pseudomonadati</taxon>
        <taxon>Spirochaetota</taxon>
        <taxon>Spirochaetia</taxon>
        <taxon>Spirochaetales</taxon>
        <taxon>Borreliaceae</taxon>
        <taxon>Borrelia</taxon>
    </lineage>
</organism>
<sequence length="78" mass="8372">MFCNIWIYVYRGAFGIKADTKRSGAKDANVVNGVSESAVGKVLSTLIILIANLATLPLIHLKMALNISTPVDSTTNCF</sequence>
<accession>W5SJS2</accession>
<protein>
    <submittedName>
        <fullName evidence="1">Uncharacterized protein</fullName>
    </submittedName>
</protein>
<dbReference type="HOGENOM" id="CLU_2614987_0_0_12"/>
<keyword evidence="1" id="KW-0614">Plasmid</keyword>
<proteinExistence type="predicted"/>